<keyword evidence="2" id="KW-1185">Reference proteome</keyword>
<accession>A0A1H6VUA2</accession>
<dbReference type="GO" id="GO:0005829">
    <property type="term" value="C:cytosol"/>
    <property type="evidence" value="ECO:0007669"/>
    <property type="project" value="TreeGrafter"/>
</dbReference>
<protein>
    <submittedName>
        <fullName evidence="1">YhcH/YjgK/YiaL family protein</fullName>
    </submittedName>
</protein>
<reference evidence="2" key="1">
    <citation type="submission" date="2016-10" db="EMBL/GenBank/DDBJ databases">
        <authorList>
            <person name="Varghese N."/>
            <person name="Submissions S."/>
        </authorList>
    </citation>
    <scope>NUCLEOTIDE SEQUENCE [LARGE SCALE GENOMIC DNA]</scope>
    <source>
        <strain evidence="2">DSM 25751</strain>
    </source>
</reference>
<sequence length="148" mass="17012">MELVSLSSQKNKNVTKAQQKVIDFLEDHDLSSMEKGSHIIDGDDFFVNVIEYETTDEENRIWETHKAYLDIHVVAVGTERIYHSFIENMTTGDYHEDDDYLEVKGTKENTIDLNPDQLLVFYPEDTHKTGVKAGKAMTVKKGVFKIKI</sequence>
<dbReference type="Proteomes" id="UP000198564">
    <property type="component" value="Unassembled WGS sequence"/>
</dbReference>
<evidence type="ECO:0000313" key="1">
    <source>
        <dbReference type="EMBL" id="SEJ04180.1"/>
    </source>
</evidence>
<dbReference type="OrthoDB" id="9792756at2"/>
<dbReference type="EMBL" id="FNYW01000056">
    <property type="protein sequence ID" value="SEJ04180.1"/>
    <property type="molecule type" value="Genomic_DNA"/>
</dbReference>
<dbReference type="InterPro" id="IPR004375">
    <property type="entry name" value="NanQ/TabA/YiaL"/>
</dbReference>
<dbReference type="AlphaFoldDB" id="A0A1H6VUA2"/>
<dbReference type="Pfam" id="PF04074">
    <property type="entry name" value="DUF386"/>
    <property type="match status" value="1"/>
</dbReference>
<name>A0A1H6VUA2_9LACT</name>
<dbReference type="Gene3D" id="2.60.120.370">
    <property type="entry name" value="YhcH/YjgK/YiaL"/>
    <property type="match status" value="1"/>
</dbReference>
<dbReference type="RefSeq" id="WP_091636621.1">
    <property type="nucleotide sequence ID" value="NZ_FNYW01000056.1"/>
</dbReference>
<organism evidence="1 2">
    <name type="scientific">Alkalibacterium gilvum</name>
    <dbReference type="NCBI Taxonomy" id="1130080"/>
    <lineage>
        <taxon>Bacteria</taxon>
        <taxon>Bacillati</taxon>
        <taxon>Bacillota</taxon>
        <taxon>Bacilli</taxon>
        <taxon>Lactobacillales</taxon>
        <taxon>Carnobacteriaceae</taxon>
        <taxon>Alkalibacterium</taxon>
    </lineage>
</organism>
<dbReference type="SUPFAM" id="SSF51197">
    <property type="entry name" value="Clavaminate synthase-like"/>
    <property type="match status" value="1"/>
</dbReference>
<dbReference type="PANTHER" id="PTHR34986:SF1">
    <property type="entry name" value="PROTEIN YIAL"/>
    <property type="match status" value="1"/>
</dbReference>
<proteinExistence type="predicted"/>
<dbReference type="PANTHER" id="PTHR34986">
    <property type="entry name" value="EVOLVED BETA-GALACTOSIDASE SUBUNIT BETA"/>
    <property type="match status" value="1"/>
</dbReference>
<dbReference type="STRING" id="1130080.SAMN04488113_1566"/>
<dbReference type="NCBIfam" id="TIGR00022">
    <property type="entry name" value="YhcH/YjgK/YiaL family protein"/>
    <property type="match status" value="1"/>
</dbReference>
<gene>
    <name evidence="1" type="ORF">SAMN04488113_1566</name>
</gene>
<evidence type="ECO:0000313" key="2">
    <source>
        <dbReference type="Proteomes" id="UP000198564"/>
    </source>
</evidence>
<dbReference type="InterPro" id="IPR037012">
    <property type="entry name" value="NanQ/TabA/YiaL_sf"/>
</dbReference>